<dbReference type="InterPro" id="IPR001632">
    <property type="entry name" value="WD40_G-protein_beta-like"/>
</dbReference>
<evidence type="ECO:0000256" key="2">
    <source>
        <dbReference type="ARBA" id="ARBA00022574"/>
    </source>
</evidence>
<dbReference type="InterPro" id="IPR001680">
    <property type="entry name" value="WD40_rpt"/>
</dbReference>
<evidence type="ECO:0000256" key="3">
    <source>
        <dbReference type="ARBA" id="ARBA00022737"/>
    </source>
</evidence>
<dbReference type="PRINTS" id="PR00319">
    <property type="entry name" value="GPROTEINB"/>
</dbReference>
<dbReference type="OrthoDB" id="10255630at2759"/>
<evidence type="ECO:0000313" key="7">
    <source>
        <dbReference type="EMBL" id="KAF5394719.1"/>
    </source>
</evidence>
<evidence type="ECO:0000256" key="6">
    <source>
        <dbReference type="SAM" id="Phobius"/>
    </source>
</evidence>
<dbReference type="AlphaFoldDB" id="A0A8J4WCS6"/>
<sequence length="139" mass="15578">MSWEPDIREARKAAADTTLSQASAGVEPVGRIQMRTRCTLRGHLAKIYAMHWSTDSRNLVSASQDGKLIVWDGHTTNTVSLVFYHMGLTANVHLNYFHDFMSIWSIANAHFTTLFLTSYSLLGLLVGFCGPLLYVQWGN</sequence>
<comment type="similarity">
    <text evidence="1">Belongs to the WD repeat G protein beta family.</text>
</comment>
<dbReference type="Gene3D" id="2.130.10.10">
    <property type="entry name" value="YVTN repeat-like/Quinoprotein amine dehydrogenase"/>
    <property type="match status" value="1"/>
</dbReference>
<proteinExistence type="inferred from homology"/>
<protein>
    <submittedName>
        <fullName evidence="7">Uncharacterized protein</fullName>
    </submittedName>
</protein>
<keyword evidence="8" id="KW-1185">Reference proteome</keyword>
<dbReference type="Proteomes" id="UP000748531">
    <property type="component" value="Unassembled WGS sequence"/>
</dbReference>
<evidence type="ECO:0000313" key="8">
    <source>
        <dbReference type="Proteomes" id="UP000748531"/>
    </source>
</evidence>
<dbReference type="GO" id="GO:0007165">
    <property type="term" value="P:signal transduction"/>
    <property type="evidence" value="ECO:0007669"/>
    <property type="project" value="UniProtKB-KW"/>
</dbReference>
<evidence type="ECO:0000256" key="1">
    <source>
        <dbReference type="ARBA" id="ARBA00009768"/>
    </source>
</evidence>
<dbReference type="SUPFAM" id="SSF50978">
    <property type="entry name" value="WD40 repeat-like"/>
    <property type="match status" value="1"/>
</dbReference>
<gene>
    <name evidence="7" type="ORF">PHET_10487</name>
</gene>
<keyword evidence="6" id="KW-0812">Transmembrane</keyword>
<organism evidence="7 8">
    <name type="scientific">Paragonimus heterotremus</name>
    <dbReference type="NCBI Taxonomy" id="100268"/>
    <lineage>
        <taxon>Eukaryota</taxon>
        <taxon>Metazoa</taxon>
        <taxon>Spiralia</taxon>
        <taxon>Lophotrochozoa</taxon>
        <taxon>Platyhelminthes</taxon>
        <taxon>Trematoda</taxon>
        <taxon>Digenea</taxon>
        <taxon>Plagiorchiida</taxon>
        <taxon>Troglotremata</taxon>
        <taxon>Troglotrematidae</taxon>
        <taxon>Paragonimus</taxon>
    </lineage>
</organism>
<keyword evidence="6" id="KW-1133">Transmembrane helix</keyword>
<evidence type="ECO:0000256" key="4">
    <source>
        <dbReference type="ARBA" id="ARBA00023224"/>
    </source>
</evidence>
<keyword evidence="6" id="KW-0472">Membrane</keyword>
<dbReference type="InterPro" id="IPR036322">
    <property type="entry name" value="WD40_repeat_dom_sf"/>
</dbReference>
<dbReference type="PROSITE" id="PS50294">
    <property type="entry name" value="WD_REPEATS_REGION"/>
    <property type="match status" value="1"/>
</dbReference>
<dbReference type="InterPro" id="IPR015943">
    <property type="entry name" value="WD40/YVTN_repeat-like_dom_sf"/>
</dbReference>
<feature type="transmembrane region" description="Helical" evidence="6">
    <location>
        <begin position="111"/>
        <end position="134"/>
    </location>
</feature>
<reference evidence="7" key="1">
    <citation type="submission" date="2019-05" db="EMBL/GenBank/DDBJ databases">
        <title>Annotation for the trematode Paragonimus heterotremus.</title>
        <authorList>
            <person name="Choi Y.-J."/>
        </authorList>
    </citation>
    <scope>NUCLEOTIDE SEQUENCE</scope>
    <source>
        <strain evidence="7">LC</strain>
    </source>
</reference>
<dbReference type="SMART" id="SM00320">
    <property type="entry name" value="WD40"/>
    <property type="match status" value="1"/>
</dbReference>
<evidence type="ECO:0000256" key="5">
    <source>
        <dbReference type="PROSITE-ProRule" id="PRU00221"/>
    </source>
</evidence>
<dbReference type="EMBL" id="LUCH01017810">
    <property type="protein sequence ID" value="KAF5394719.1"/>
    <property type="molecule type" value="Genomic_DNA"/>
</dbReference>
<keyword evidence="4" id="KW-0807">Transducer</keyword>
<dbReference type="PANTHER" id="PTHR19850">
    <property type="entry name" value="GUANINE NUCLEOTIDE-BINDING PROTEIN BETA G PROTEIN BETA"/>
    <property type="match status" value="1"/>
</dbReference>
<feature type="repeat" description="WD" evidence="5">
    <location>
        <begin position="40"/>
        <end position="81"/>
    </location>
</feature>
<dbReference type="PROSITE" id="PS50082">
    <property type="entry name" value="WD_REPEATS_2"/>
    <property type="match status" value="1"/>
</dbReference>
<dbReference type="InterPro" id="IPR016346">
    <property type="entry name" value="G-protein_beta_1-5"/>
</dbReference>
<keyword evidence="3" id="KW-0677">Repeat</keyword>
<comment type="caution">
    <text evidence="7">The sequence shown here is derived from an EMBL/GenBank/DDBJ whole genome shotgun (WGS) entry which is preliminary data.</text>
</comment>
<dbReference type="Pfam" id="PF00400">
    <property type="entry name" value="WD40"/>
    <property type="match status" value="1"/>
</dbReference>
<accession>A0A8J4WCS6</accession>
<keyword evidence="2 5" id="KW-0853">WD repeat</keyword>
<name>A0A8J4WCS6_9TREM</name>